<comment type="similarity">
    <text evidence="5">Belongs to the RIPOR family.</text>
</comment>
<dbReference type="GO" id="GO:0007517">
    <property type="term" value="P:muscle organ development"/>
    <property type="evidence" value="ECO:0007669"/>
    <property type="project" value="UniProtKB-KW"/>
</dbReference>
<evidence type="ECO:0000256" key="3">
    <source>
        <dbReference type="ARBA" id="ARBA00004289"/>
    </source>
</evidence>
<evidence type="ECO:0000256" key="17">
    <source>
        <dbReference type="ARBA" id="ARBA00023212"/>
    </source>
</evidence>
<dbReference type="GO" id="GO:0060171">
    <property type="term" value="C:stereocilium membrane"/>
    <property type="evidence" value="ECO:0007669"/>
    <property type="project" value="UniProtKB-SubCell"/>
</dbReference>
<feature type="compositionally biased region" description="Basic residues" evidence="20">
    <location>
        <begin position="46"/>
        <end position="57"/>
    </location>
</feature>
<evidence type="ECO:0000256" key="12">
    <source>
        <dbReference type="ARBA" id="ARBA00022740"/>
    </source>
</evidence>
<keyword evidence="18" id="KW-0966">Cell projection</keyword>
<dbReference type="InterPro" id="IPR031780">
    <property type="entry name" value="FAM65_N"/>
</dbReference>
<comment type="subcellular location">
    <subcellularLocation>
        <location evidence="1">Apical cell membrane</location>
    </subcellularLocation>
    <subcellularLocation>
        <location evidence="4">Cell projection</location>
        <location evidence="4">Filopodium</location>
    </subcellularLocation>
    <subcellularLocation>
        <location evidence="3">Cell projection</location>
        <location evidence="3">Stereocilium membrane</location>
    </subcellularLocation>
    <subcellularLocation>
        <location evidence="2">Cytoplasm</location>
        <location evidence="2">Cytoskeleton</location>
    </subcellularLocation>
</comment>
<evidence type="ECO:0000256" key="18">
    <source>
        <dbReference type="ARBA" id="ARBA00023273"/>
    </source>
</evidence>
<keyword evidence="16" id="KW-0472">Membrane</keyword>
<feature type="compositionally biased region" description="Acidic residues" evidence="20">
    <location>
        <begin position="410"/>
        <end position="422"/>
    </location>
</feature>
<evidence type="ECO:0000313" key="23">
    <source>
        <dbReference type="Proteomes" id="UP001501920"/>
    </source>
</evidence>
<feature type="region of interest" description="Disordered" evidence="20">
    <location>
        <begin position="377"/>
        <end position="462"/>
    </location>
</feature>
<evidence type="ECO:0000256" key="14">
    <source>
        <dbReference type="ARBA" id="ARBA00022889"/>
    </source>
</evidence>
<dbReference type="GO" id="GO:0030175">
    <property type="term" value="C:filopodium"/>
    <property type="evidence" value="ECO:0007669"/>
    <property type="project" value="UniProtKB-SubCell"/>
</dbReference>
<evidence type="ECO:0000256" key="15">
    <source>
        <dbReference type="ARBA" id="ARBA00023054"/>
    </source>
</evidence>
<feature type="coiled-coil region" evidence="19">
    <location>
        <begin position="167"/>
        <end position="194"/>
    </location>
</feature>
<organism evidence="22 23">
    <name type="scientific">Pygocentrus nattereri</name>
    <name type="common">Red-bellied piranha</name>
    <dbReference type="NCBI Taxonomy" id="42514"/>
    <lineage>
        <taxon>Eukaryota</taxon>
        <taxon>Metazoa</taxon>
        <taxon>Chordata</taxon>
        <taxon>Craniata</taxon>
        <taxon>Vertebrata</taxon>
        <taxon>Euteleostomi</taxon>
        <taxon>Actinopterygii</taxon>
        <taxon>Neopterygii</taxon>
        <taxon>Teleostei</taxon>
        <taxon>Ostariophysi</taxon>
        <taxon>Characiformes</taxon>
        <taxon>Characoidei</taxon>
        <taxon>Pygocentrus</taxon>
    </lineage>
</organism>
<keyword evidence="13" id="KW-0221">Differentiation</keyword>
<evidence type="ECO:0000256" key="20">
    <source>
        <dbReference type="SAM" id="MobiDB-lite"/>
    </source>
</evidence>
<evidence type="ECO:0000256" key="19">
    <source>
        <dbReference type="SAM" id="Coils"/>
    </source>
</evidence>
<dbReference type="GO" id="GO:0007605">
    <property type="term" value="P:sensory perception of sound"/>
    <property type="evidence" value="ECO:0007669"/>
    <property type="project" value="UniProtKB-KW"/>
</dbReference>
<dbReference type="InterPro" id="IPR026136">
    <property type="entry name" value="RIPOR3"/>
</dbReference>
<feature type="compositionally biased region" description="Polar residues" evidence="20">
    <location>
        <begin position="377"/>
        <end position="392"/>
    </location>
</feature>
<evidence type="ECO:0000256" key="2">
    <source>
        <dbReference type="ARBA" id="ARBA00004245"/>
    </source>
</evidence>
<accession>A0AAR2LFA7</accession>
<feature type="compositionally biased region" description="Low complexity" evidence="20">
    <location>
        <begin position="58"/>
        <end position="67"/>
    </location>
</feature>
<evidence type="ECO:0000313" key="22">
    <source>
        <dbReference type="Ensembl" id="ENSPNAP00000075288.1"/>
    </source>
</evidence>
<evidence type="ECO:0000256" key="1">
    <source>
        <dbReference type="ARBA" id="ARBA00004221"/>
    </source>
</evidence>
<evidence type="ECO:0000256" key="9">
    <source>
        <dbReference type="ARBA" id="ARBA00022500"/>
    </source>
</evidence>
<feature type="region of interest" description="Disordered" evidence="20">
    <location>
        <begin position="1"/>
        <end position="20"/>
    </location>
</feature>
<feature type="coiled-coil region" evidence="19">
    <location>
        <begin position="527"/>
        <end position="571"/>
    </location>
</feature>
<protein>
    <recommendedName>
        <fullName evidence="6">Rho family-interacting cell polarization regulator 2</fullName>
    </recommendedName>
</protein>
<dbReference type="Pfam" id="PF15903">
    <property type="entry name" value="PL48"/>
    <property type="match status" value="1"/>
</dbReference>
<feature type="region of interest" description="Disordered" evidence="20">
    <location>
        <begin position="32"/>
        <end position="72"/>
    </location>
</feature>
<dbReference type="Ensembl" id="ENSPNAT00000049327.1">
    <property type="protein sequence ID" value="ENSPNAP00000075288.1"/>
    <property type="gene ID" value="ENSPNAG00000010166.2"/>
</dbReference>
<evidence type="ECO:0000256" key="5">
    <source>
        <dbReference type="ARBA" id="ARBA00005744"/>
    </source>
</evidence>
<dbReference type="GO" id="GO:0016324">
    <property type="term" value="C:apical plasma membrane"/>
    <property type="evidence" value="ECO:0007669"/>
    <property type="project" value="UniProtKB-SubCell"/>
</dbReference>
<name>A0AAR2LFA7_PYGNA</name>
<evidence type="ECO:0000256" key="13">
    <source>
        <dbReference type="ARBA" id="ARBA00022782"/>
    </source>
</evidence>
<feature type="compositionally biased region" description="Polar residues" evidence="20">
    <location>
        <begin position="33"/>
        <end position="42"/>
    </location>
</feature>
<keyword evidence="14" id="KW-0130">Cell adhesion</keyword>
<reference evidence="22" key="3">
    <citation type="submission" date="2025-09" db="UniProtKB">
        <authorList>
            <consortium name="Ensembl"/>
        </authorList>
    </citation>
    <scope>IDENTIFICATION</scope>
</reference>
<keyword evidence="15 19" id="KW-0175">Coiled coil</keyword>
<dbReference type="Proteomes" id="UP001501920">
    <property type="component" value="Chromosome 27"/>
</dbReference>
<dbReference type="GO" id="GO:0007155">
    <property type="term" value="P:cell adhesion"/>
    <property type="evidence" value="ECO:0007669"/>
    <property type="project" value="UniProtKB-KW"/>
</dbReference>
<dbReference type="PANTHER" id="PTHR15829">
    <property type="entry name" value="PROTEIN KINASE PKN/PRK1, EFFECTOR"/>
    <property type="match status" value="1"/>
</dbReference>
<keyword evidence="10" id="KW-0517">Myogenesis</keyword>
<sequence>MAAGTHSPGGPNGIIRSQSFAGFSTLQERRSRCNSFMGNSAVQKKPISKPKKPHLSGHKSSSSSSHEPQPKRVEEVYGALKQGLDEYLEVHQVELDKLTSLMKDMKRNSRLQIKTIERYMRRLEFHISKVDELYEGFCIQRRLREGASKMKQAFTASPSTKGTRDSLAEVNRRYKEYTENMSTFEGELENLLGEFHIKMKGLAGFARLCPGDQYEIFMRYGRQRWKLKGKIEANSRQSWDGEEMIFMPLITDLISIKVTELKGLATHVLVGSVICETKDLFTAMPQVVAVDVNDLGTIKLNLEVTWFPFDVEDLTLSSGNVSKATALQRRVSVYSQGTPETPTFQDTSFFSTLPDDVFENGGCGVAECKRLSFTFSDASTSSPAPGQSNPEITVTPPEVDSQLPPTADQAVEEEGGEEEEESGSVSVSLASASEADSERDWEGQGPVYGSTAPSLSSEGQLSAVGPEDVVFLEPGGPDEASELKPVELDGEEGSLTKQLVRRLTSSEILPEAGALSWSGEGSRAFLESSLEEAIQSLLLQLESLSQRCRELQDLEQEVMKLEDLLKVWLHNTFCRTAETAESLSITFQFDTCL</sequence>
<reference evidence="22" key="2">
    <citation type="submission" date="2025-08" db="UniProtKB">
        <authorList>
            <consortium name="Ensembl"/>
        </authorList>
    </citation>
    <scope>IDENTIFICATION</scope>
</reference>
<evidence type="ECO:0000256" key="7">
    <source>
        <dbReference type="ARBA" id="ARBA00022475"/>
    </source>
</evidence>
<keyword evidence="8" id="KW-0963">Cytoplasm</keyword>
<dbReference type="AlphaFoldDB" id="A0AAR2LFA7"/>
<evidence type="ECO:0000256" key="6">
    <source>
        <dbReference type="ARBA" id="ARBA00013627"/>
    </source>
</evidence>
<dbReference type="GO" id="GO:0006935">
    <property type="term" value="P:chemotaxis"/>
    <property type="evidence" value="ECO:0007669"/>
    <property type="project" value="UniProtKB-KW"/>
</dbReference>
<keyword evidence="12" id="KW-1009">Hearing</keyword>
<keyword evidence="23" id="KW-1185">Reference proteome</keyword>
<evidence type="ECO:0000256" key="11">
    <source>
        <dbReference type="ARBA" id="ARBA00022700"/>
    </source>
</evidence>
<keyword evidence="9" id="KW-0145">Chemotaxis</keyword>
<keyword evidence="7" id="KW-1003">Cell membrane</keyword>
<dbReference type="GO" id="GO:0030154">
    <property type="term" value="P:cell differentiation"/>
    <property type="evidence" value="ECO:0007669"/>
    <property type="project" value="UniProtKB-KW"/>
</dbReference>
<evidence type="ECO:0000259" key="21">
    <source>
        <dbReference type="Pfam" id="PF15903"/>
    </source>
</evidence>
<feature type="domain" description="FAM65 N-terminal" evidence="21">
    <location>
        <begin position="14"/>
        <end position="353"/>
    </location>
</feature>
<evidence type="ECO:0000256" key="4">
    <source>
        <dbReference type="ARBA" id="ARBA00004486"/>
    </source>
</evidence>
<proteinExistence type="inferred from homology"/>
<keyword evidence="17" id="KW-0206">Cytoskeleton</keyword>
<keyword evidence="11" id="KW-0734">Signal transduction inhibitor</keyword>
<reference evidence="22 23" key="1">
    <citation type="submission" date="2020-10" db="EMBL/GenBank/DDBJ databases">
        <title>Pygocentrus nattereri (red-bellied piranha) genome, fPygNat1, primary haplotype.</title>
        <authorList>
            <person name="Myers G."/>
            <person name="Meyer A."/>
            <person name="Karagic N."/>
            <person name="Pippel M."/>
            <person name="Winkler S."/>
            <person name="Tracey A."/>
            <person name="Wood J."/>
            <person name="Formenti G."/>
            <person name="Howe K."/>
            <person name="Fedrigo O."/>
            <person name="Jarvis E.D."/>
        </authorList>
    </citation>
    <scope>NUCLEOTIDE SEQUENCE [LARGE SCALE GENOMIC DNA]</scope>
</reference>
<feature type="compositionally biased region" description="Low complexity" evidence="20">
    <location>
        <begin position="423"/>
        <end position="434"/>
    </location>
</feature>
<dbReference type="GO" id="GO:0005856">
    <property type="term" value="C:cytoskeleton"/>
    <property type="evidence" value="ECO:0007669"/>
    <property type="project" value="UniProtKB-SubCell"/>
</dbReference>
<evidence type="ECO:0000256" key="8">
    <source>
        <dbReference type="ARBA" id="ARBA00022490"/>
    </source>
</evidence>
<dbReference type="PANTHER" id="PTHR15829:SF2">
    <property type="entry name" value="RHO FAMILY-INTERACTING CELL POLARIZATION REGULATOR 2"/>
    <property type="match status" value="1"/>
</dbReference>
<dbReference type="GO" id="GO:0009968">
    <property type="term" value="P:negative regulation of signal transduction"/>
    <property type="evidence" value="ECO:0007669"/>
    <property type="project" value="UniProtKB-KW"/>
</dbReference>
<evidence type="ECO:0000256" key="10">
    <source>
        <dbReference type="ARBA" id="ARBA00022541"/>
    </source>
</evidence>
<dbReference type="GeneTree" id="ENSGT00940000153717"/>
<feature type="compositionally biased region" description="Polar residues" evidence="20">
    <location>
        <begin position="451"/>
        <end position="460"/>
    </location>
</feature>
<evidence type="ECO:0000256" key="16">
    <source>
        <dbReference type="ARBA" id="ARBA00023136"/>
    </source>
</evidence>